<dbReference type="HAMAP" id="MF_00227">
    <property type="entry name" value="RNase_P"/>
    <property type="match status" value="1"/>
</dbReference>
<evidence type="ECO:0000256" key="9">
    <source>
        <dbReference type="SAM" id="MobiDB-lite"/>
    </source>
</evidence>
<dbReference type="RefSeq" id="WP_377824984.1">
    <property type="nucleotide sequence ID" value="NZ_JBHSWJ010000002.1"/>
</dbReference>
<dbReference type="NCBIfam" id="TIGR00188">
    <property type="entry name" value="rnpA"/>
    <property type="match status" value="1"/>
</dbReference>
<dbReference type="PROSITE" id="PS00648">
    <property type="entry name" value="RIBONUCLEASE_P"/>
    <property type="match status" value="1"/>
</dbReference>
<dbReference type="InterPro" id="IPR000100">
    <property type="entry name" value="RNase_P"/>
</dbReference>
<comment type="function">
    <text evidence="1 7">RNaseP catalyzes the removal of the 5'-leader sequence from pre-tRNA to produce the mature 5'-terminus. It can also cleave other RNA substrates such as 4.5S RNA. The protein component plays an auxiliary but essential role in vivo by binding to the 5'-leader sequence and broadening the substrate specificity of the ribozyme.</text>
</comment>
<dbReference type="Gene3D" id="3.30.230.10">
    <property type="match status" value="1"/>
</dbReference>
<dbReference type="SUPFAM" id="SSF54211">
    <property type="entry name" value="Ribosomal protein S5 domain 2-like"/>
    <property type="match status" value="1"/>
</dbReference>
<evidence type="ECO:0000256" key="7">
    <source>
        <dbReference type="HAMAP-Rule" id="MF_00227"/>
    </source>
</evidence>
<dbReference type="Proteomes" id="UP001596356">
    <property type="component" value="Unassembled WGS sequence"/>
</dbReference>
<dbReference type="InterPro" id="IPR014721">
    <property type="entry name" value="Ribsml_uS5_D2-typ_fold_subgr"/>
</dbReference>
<dbReference type="PANTHER" id="PTHR33992">
    <property type="entry name" value="RIBONUCLEASE P PROTEIN COMPONENT"/>
    <property type="match status" value="1"/>
</dbReference>
<comment type="catalytic activity">
    <reaction evidence="7">
        <text>Endonucleolytic cleavage of RNA, removing 5'-extranucleotides from tRNA precursor.</text>
        <dbReference type="EC" id="3.1.26.5"/>
    </reaction>
</comment>
<evidence type="ECO:0000256" key="8">
    <source>
        <dbReference type="NCBIfam" id="TIGR00188"/>
    </source>
</evidence>
<gene>
    <name evidence="7 10" type="primary">rnpA</name>
    <name evidence="10" type="ORF">ACFQBT_18440</name>
</gene>
<keyword evidence="5 7" id="KW-0378">Hydrolase</keyword>
<comment type="subunit">
    <text evidence="7">Consists of a catalytic RNA component (M1 or rnpB) and a protein subunit.</text>
</comment>
<dbReference type="InterPro" id="IPR020539">
    <property type="entry name" value="RNase_P_CS"/>
</dbReference>
<reference evidence="11" key="1">
    <citation type="journal article" date="2019" name="Int. J. Syst. Evol. Microbiol.">
        <title>The Global Catalogue of Microorganisms (GCM) 10K type strain sequencing project: providing services to taxonomists for standard genome sequencing and annotation.</title>
        <authorList>
            <consortium name="The Broad Institute Genomics Platform"/>
            <consortium name="The Broad Institute Genome Sequencing Center for Infectious Disease"/>
            <person name="Wu L."/>
            <person name="Ma J."/>
        </authorList>
    </citation>
    <scope>NUCLEOTIDE SEQUENCE [LARGE SCALE GENOMIC DNA]</scope>
    <source>
        <strain evidence="11">NBRC 106593</strain>
    </source>
</reference>
<evidence type="ECO:0000256" key="1">
    <source>
        <dbReference type="ARBA" id="ARBA00002663"/>
    </source>
</evidence>
<organism evidence="10 11">
    <name type="scientific">Branchiibius cervicis</name>
    <dbReference type="NCBI Taxonomy" id="908252"/>
    <lineage>
        <taxon>Bacteria</taxon>
        <taxon>Bacillati</taxon>
        <taxon>Actinomycetota</taxon>
        <taxon>Actinomycetes</taxon>
        <taxon>Micrococcales</taxon>
        <taxon>Dermacoccaceae</taxon>
        <taxon>Branchiibius</taxon>
    </lineage>
</organism>
<accession>A0ABW2AXD7</accession>
<evidence type="ECO:0000313" key="10">
    <source>
        <dbReference type="EMBL" id="MFC6715696.1"/>
    </source>
</evidence>
<evidence type="ECO:0000256" key="2">
    <source>
        <dbReference type="ARBA" id="ARBA00022694"/>
    </source>
</evidence>
<evidence type="ECO:0000256" key="3">
    <source>
        <dbReference type="ARBA" id="ARBA00022722"/>
    </source>
</evidence>
<evidence type="ECO:0000256" key="6">
    <source>
        <dbReference type="ARBA" id="ARBA00022884"/>
    </source>
</evidence>
<keyword evidence="2 7" id="KW-0819">tRNA processing</keyword>
<dbReference type="EC" id="3.1.26.5" evidence="7 8"/>
<comment type="similarity">
    <text evidence="7">Belongs to the RnpA family.</text>
</comment>
<protein>
    <recommendedName>
        <fullName evidence="7 8">Ribonuclease P protein component</fullName>
        <shortName evidence="7">RNase P protein</shortName>
        <shortName evidence="7">RNaseP protein</shortName>
        <ecNumber evidence="7 8">3.1.26.5</ecNumber>
    </recommendedName>
    <alternativeName>
        <fullName evidence="7">Protein C5</fullName>
    </alternativeName>
</protein>
<sequence>MLARRHRLRTPDQFRAATRRGGTRRASGSMVVVQMRSHSVTDPGPTRVGFVVSKAVGDAVTRNRVKRILRHAVAARLTAIGDGQDIVVRALPPASQSVSPAGSRRLRAELETLMDRVCATSPVASAPPVSR</sequence>
<proteinExistence type="inferred from homology"/>
<keyword evidence="11" id="KW-1185">Reference proteome</keyword>
<dbReference type="InterPro" id="IPR020568">
    <property type="entry name" value="Ribosomal_Su5_D2-typ_SF"/>
</dbReference>
<evidence type="ECO:0000313" key="11">
    <source>
        <dbReference type="Proteomes" id="UP001596356"/>
    </source>
</evidence>
<feature type="region of interest" description="Disordered" evidence="9">
    <location>
        <begin position="1"/>
        <end position="30"/>
    </location>
</feature>
<keyword evidence="6 7" id="KW-0694">RNA-binding</keyword>
<evidence type="ECO:0000256" key="5">
    <source>
        <dbReference type="ARBA" id="ARBA00022801"/>
    </source>
</evidence>
<keyword evidence="3 7" id="KW-0540">Nuclease</keyword>
<dbReference type="GO" id="GO:0004526">
    <property type="term" value="F:ribonuclease P activity"/>
    <property type="evidence" value="ECO:0007669"/>
    <property type="project" value="UniProtKB-EC"/>
</dbReference>
<comment type="caution">
    <text evidence="10">The sequence shown here is derived from an EMBL/GenBank/DDBJ whole genome shotgun (WGS) entry which is preliminary data.</text>
</comment>
<evidence type="ECO:0000256" key="4">
    <source>
        <dbReference type="ARBA" id="ARBA00022759"/>
    </source>
</evidence>
<keyword evidence="4 7" id="KW-0255">Endonuclease</keyword>
<dbReference type="PANTHER" id="PTHR33992:SF1">
    <property type="entry name" value="RIBONUCLEASE P PROTEIN COMPONENT"/>
    <property type="match status" value="1"/>
</dbReference>
<name>A0ABW2AXD7_9MICO</name>
<dbReference type="Pfam" id="PF00825">
    <property type="entry name" value="Ribonuclease_P"/>
    <property type="match status" value="1"/>
</dbReference>
<dbReference type="EMBL" id="JBHSWJ010000002">
    <property type="protein sequence ID" value="MFC6715696.1"/>
    <property type="molecule type" value="Genomic_DNA"/>
</dbReference>